<evidence type="ECO:0000256" key="1">
    <source>
        <dbReference type="ARBA" id="ARBA00022553"/>
    </source>
</evidence>
<organism evidence="4 5">
    <name type="scientific">Candidatus Nitrobium versatile</name>
    <dbReference type="NCBI Taxonomy" id="2884831"/>
    <lineage>
        <taxon>Bacteria</taxon>
        <taxon>Pseudomonadati</taxon>
        <taxon>Nitrospirota</taxon>
        <taxon>Nitrospiria</taxon>
        <taxon>Nitrospirales</taxon>
        <taxon>Nitrospiraceae</taxon>
        <taxon>Candidatus Nitrobium</taxon>
    </lineage>
</organism>
<dbReference type="Gene3D" id="3.40.50.2300">
    <property type="match status" value="1"/>
</dbReference>
<dbReference type="InterPro" id="IPR011006">
    <property type="entry name" value="CheY-like_superfamily"/>
</dbReference>
<keyword evidence="1 2" id="KW-0597">Phosphoprotein</keyword>
<name>A0A953M275_9BACT</name>
<sequence>MAEKTTILLIDDEEDFAYFVKLNLERTGRFSVETVSRGAEGARTARTIKPDLILLDLLMPDMDGTEVAEQLRESPATRDIPIVFLTALAQKAEVEASDGVIGGRNYIAKPVEPGELAQRIETLLGR</sequence>
<evidence type="ECO:0000313" key="5">
    <source>
        <dbReference type="Proteomes" id="UP000705867"/>
    </source>
</evidence>
<evidence type="ECO:0000313" key="4">
    <source>
        <dbReference type="EMBL" id="MBZ0157352.1"/>
    </source>
</evidence>
<protein>
    <submittedName>
        <fullName evidence="4">Response regulator</fullName>
    </submittedName>
</protein>
<dbReference type="EMBL" id="JAIOIV010000110">
    <property type="protein sequence ID" value="MBZ0157352.1"/>
    <property type="molecule type" value="Genomic_DNA"/>
</dbReference>
<reference evidence="4" key="2">
    <citation type="submission" date="2021-08" db="EMBL/GenBank/DDBJ databases">
        <authorList>
            <person name="Dalcin Martins P."/>
        </authorList>
    </citation>
    <scope>NUCLEOTIDE SEQUENCE</scope>
    <source>
        <strain evidence="4">MAG_39</strain>
    </source>
</reference>
<gene>
    <name evidence="4" type="ORF">K8I29_14220</name>
</gene>
<feature type="modified residue" description="4-aspartylphosphate" evidence="2">
    <location>
        <position position="56"/>
    </location>
</feature>
<dbReference type="InterPro" id="IPR001789">
    <property type="entry name" value="Sig_transdc_resp-reg_receiver"/>
</dbReference>
<dbReference type="PANTHER" id="PTHR44591">
    <property type="entry name" value="STRESS RESPONSE REGULATOR PROTEIN 1"/>
    <property type="match status" value="1"/>
</dbReference>
<evidence type="ECO:0000259" key="3">
    <source>
        <dbReference type="PROSITE" id="PS50110"/>
    </source>
</evidence>
<dbReference type="GO" id="GO:0000160">
    <property type="term" value="P:phosphorelay signal transduction system"/>
    <property type="evidence" value="ECO:0007669"/>
    <property type="project" value="InterPro"/>
</dbReference>
<dbReference type="PROSITE" id="PS50110">
    <property type="entry name" value="RESPONSE_REGULATORY"/>
    <property type="match status" value="1"/>
</dbReference>
<comment type="caution">
    <text evidence="4">The sequence shown here is derived from an EMBL/GenBank/DDBJ whole genome shotgun (WGS) entry which is preliminary data.</text>
</comment>
<dbReference type="SMART" id="SM00448">
    <property type="entry name" value="REC"/>
    <property type="match status" value="1"/>
</dbReference>
<dbReference type="AlphaFoldDB" id="A0A953M275"/>
<dbReference type="SUPFAM" id="SSF52172">
    <property type="entry name" value="CheY-like"/>
    <property type="match status" value="1"/>
</dbReference>
<evidence type="ECO:0000256" key="2">
    <source>
        <dbReference type="PROSITE-ProRule" id="PRU00169"/>
    </source>
</evidence>
<dbReference type="Proteomes" id="UP000705867">
    <property type="component" value="Unassembled WGS sequence"/>
</dbReference>
<dbReference type="Pfam" id="PF00072">
    <property type="entry name" value="Response_reg"/>
    <property type="match status" value="1"/>
</dbReference>
<proteinExistence type="predicted"/>
<accession>A0A953M275</accession>
<feature type="domain" description="Response regulatory" evidence="3">
    <location>
        <begin position="6"/>
        <end position="124"/>
    </location>
</feature>
<dbReference type="InterPro" id="IPR050595">
    <property type="entry name" value="Bact_response_regulator"/>
</dbReference>
<dbReference type="PANTHER" id="PTHR44591:SF3">
    <property type="entry name" value="RESPONSE REGULATORY DOMAIN-CONTAINING PROTEIN"/>
    <property type="match status" value="1"/>
</dbReference>
<reference evidence="4" key="1">
    <citation type="journal article" date="2021" name="bioRxiv">
        <title>Unraveling nitrogen, sulfur and carbon metabolic pathways and microbial community transcriptional responses to substrate deprivation and toxicity stresses in a bioreactor mimicking anoxic brackish coastal sediment conditions.</title>
        <authorList>
            <person name="Martins P.D."/>
            <person name="Echeveste M.J."/>
            <person name="Arshad A."/>
            <person name="Kurth J."/>
            <person name="Ouboter H."/>
            <person name="Jetten M.S.M."/>
            <person name="Welte C.U."/>
        </authorList>
    </citation>
    <scope>NUCLEOTIDE SEQUENCE</scope>
    <source>
        <strain evidence="4">MAG_39</strain>
    </source>
</reference>